<gene>
    <name evidence="2" type="ORF">BJ997_001817</name>
</gene>
<name>A0A7W8ZW20_9MICO</name>
<evidence type="ECO:0000313" key="2">
    <source>
        <dbReference type="EMBL" id="MBB5641269.1"/>
    </source>
</evidence>
<feature type="compositionally biased region" description="Pro residues" evidence="1">
    <location>
        <begin position="22"/>
        <end position="32"/>
    </location>
</feature>
<evidence type="ECO:0000256" key="1">
    <source>
        <dbReference type="SAM" id="MobiDB-lite"/>
    </source>
</evidence>
<proteinExistence type="predicted"/>
<protein>
    <submittedName>
        <fullName evidence="2">Uncharacterized protein</fullName>
    </submittedName>
</protein>
<sequence>MPAHDSAGSAATSTTTAFPMPDLGPSPPPEPLTPERIEEMRVADLEASWALVVGTYPDAVRPEATFVGFIDKDTTVSVLRECFEANGVPIDEGRSSPDLNGPVTSIGSSVATEAQAVGNFICHAQHPVKPMSAMSAAQLGYVYDYLTKFLVPCYASFGIVNEPAPSREFFVENWPRQNWFPSAFANEMSLEVDPAIEEHCPPDE</sequence>
<reference evidence="2 3" key="1">
    <citation type="submission" date="2020-08" db="EMBL/GenBank/DDBJ databases">
        <title>Sequencing the genomes of 1000 actinobacteria strains.</title>
        <authorList>
            <person name="Klenk H.-P."/>
        </authorList>
    </citation>
    <scope>NUCLEOTIDE SEQUENCE [LARGE SCALE GENOMIC DNA]</scope>
    <source>
        <strain evidence="2 3">DSM 21065</strain>
    </source>
</reference>
<dbReference type="AlphaFoldDB" id="A0A7W8ZW20"/>
<accession>A0A7W8ZW20</accession>
<organism evidence="2 3">
    <name type="scientific">Cryobacterium roopkundense</name>
    <dbReference type="NCBI Taxonomy" id="1001240"/>
    <lineage>
        <taxon>Bacteria</taxon>
        <taxon>Bacillati</taxon>
        <taxon>Actinomycetota</taxon>
        <taxon>Actinomycetes</taxon>
        <taxon>Micrococcales</taxon>
        <taxon>Microbacteriaceae</taxon>
        <taxon>Cryobacterium</taxon>
    </lineage>
</organism>
<dbReference type="OrthoDB" id="3726412at2"/>
<feature type="compositionally biased region" description="Low complexity" evidence="1">
    <location>
        <begin position="1"/>
        <end position="21"/>
    </location>
</feature>
<evidence type="ECO:0000313" key="3">
    <source>
        <dbReference type="Proteomes" id="UP000561726"/>
    </source>
</evidence>
<dbReference type="Proteomes" id="UP000561726">
    <property type="component" value="Unassembled WGS sequence"/>
</dbReference>
<feature type="region of interest" description="Disordered" evidence="1">
    <location>
        <begin position="1"/>
        <end position="34"/>
    </location>
</feature>
<comment type="caution">
    <text evidence="2">The sequence shown here is derived from an EMBL/GenBank/DDBJ whole genome shotgun (WGS) entry which is preliminary data.</text>
</comment>
<dbReference type="EMBL" id="JACHBQ010000001">
    <property type="protein sequence ID" value="MBB5641269.1"/>
    <property type="molecule type" value="Genomic_DNA"/>
</dbReference>
<dbReference type="RefSeq" id="WP_152602115.1">
    <property type="nucleotide sequence ID" value="NZ_JACHBQ010000001.1"/>
</dbReference>